<evidence type="ECO:0000313" key="2">
    <source>
        <dbReference type="Proteomes" id="UP001597549"/>
    </source>
</evidence>
<accession>A0ABW5ZBS5</accession>
<reference evidence="2" key="1">
    <citation type="journal article" date="2019" name="Int. J. Syst. Evol. Microbiol.">
        <title>The Global Catalogue of Microorganisms (GCM) 10K type strain sequencing project: providing services to taxonomists for standard genome sequencing and annotation.</title>
        <authorList>
            <consortium name="The Broad Institute Genomics Platform"/>
            <consortium name="The Broad Institute Genome Sequencing Center for Infectious Disease"/>
            <person name="Wu L."/>
            <person name="Ma J."/>
        </authorList>
    </citation>
    <scope>NUCLEOTIDE SEQUENCE [LARGE SCALE GENOMIC DNA]</scope>
    <source>
        <strain evidence="2">KCTC 52644</strain>
    </source>
</reference>
<keyword evidence="2" id="KW-1185">Reference proteome</keyword>
<organism evidence="1 2">
    <name type="scientific">Flavobacterium ardleyense</name>
    <dbReference type="NCBI Taxonomy" id="2038737"/>
    <lineage>
        <taxon>Bacteria</taxon>
        <taxon>Pseudomonadati</taxon>
        <taxon>Bacteroidota</taxon>
        <taxon>Flavobacteriia</taxon>
        <taxon>Flavobacteriales</taxon>
        <taxon>Flavobacteriaceae</taxon>
        <taxon>Flavobacterium</taxon>
    </lineage>
</organism>
<protein>
    <recommendedName>
        <fullName evidence="3">DUF2971 domain-containing protein</fullName>
    </recommendedName>
</protein>
<name>A0ABW5ZBS5_9FLAO</name>
<dbReference type="Proteomes" id="UP001597549">
    <property type="component" value="Unassembled WGS sequence"/>
</dbReference>
<dbReference type="RefSeq" id="WP_379809533.1">
    <property type="nucleotide sequence ID" value="NZ_JBHUOL010000025.1"/>
</dbReference>
<dbReference type="EMBL" id="JBHUOL010000025">
    <property type="protein sequence ID" value="MFD2910237.1"/>
    <property type="molecule type" value="Genomic_DNA"/>
</dbReference>
<evidence type="ECO:0000313" key="1">
    <source>
        <dbReference type="EMBL" id="MFD2910237.1"/>
    </source>
</evidence>
<evidence type="ECO:0008006" key="3">
    <source>
        <dbReference type="Google" id="ProtNLM"/>
    </source>
</evidence>
<comment type="caution">
    <text evidence="1">The sequence shown here is derived from an EMBL/GenBank/DDBJ whole genome shotgun (WGS) entry which is preliminary data.</text>
</comment>
<gene>
    <name evidence="1" type="ORF">ACFSX9_16015</name>
</gene>
<proteinExistence type="predicted"/>
<sequence length="271" mass="32040">MIPSHIYHYTSLETLFLILEFNTFRFNRLDRMNDPFDGFSQLYCNSRMNIFSSSWTSEKRDELPMWKIYSDLKGVRIRMPIDLFNFSDNLTVSKLNKGRNYLIKSVLNKPYLIERKELANLQKNDTEYQFLTKSVYGPTKVDYVAKKSDLSKGLVKLDKKNVGFPIYEINLNLIGQKKIDYWNFEKEYRYRIFYGDAIVIAGSSPVLEDFHDNSPIITNYIDIEFKPESLEKIEIILGPESNEDTKFRIEEILKNKNVKEFKILKSKIIIN</sequence>